<organism evidence="1 2">
    <name type="scientific">Russula earlei</name>
    <dbReference type="NCBI Taxonomy" id="71964"/>
    <lineage>
        <taxon>Eukaryota</taxon>
        <taxon>Fungi</taxon>
        <taxon>Dikarya</taxon>
        <taxon>Basidiomycota</taxon>
        <taxon>Agaricomycotina</taxon>
        <taxon>Agaricomycetes</taxon>
        <taxon>Russulales</taxon>
        <taxon>Russulaceae</taxon>
        <taxon>Russula</taxon>
    </lineage>
</organism>
<keyword evidence="2" id="KW-1185">Reference proteome</keyword>
<evidence type="ECO:0000313" key="1">
    <source>
        <dbReference type="EMBL" id="KAI9509437.1"/>
    </source>
</evidence>
<comment type="caution">
    <text evidence="1">The sequence shown here is derived from an EMBL/GenBank/DDBJ whole genome shotgun (WGS) entry which is preliminary data.</text>
</comment>
<protein>
    <submittedName>
        <fullName evidence="1">Kinase-like domain-containing protein</fullName>
    </submittedName>
</protein>
<gene>
    <name evidence="1" type="ORF">F5148DRAFT_1282943</name>
</gene>
<dbReference type="EMBL" id="JAGFNK010000064">
    <property type="protein sequence ID" value="KAI9509437.1"/>
    <property type="molecule type" value="Genomic_DNA"/>
</dbReference>
<name>A0ACC0UD45_9AGAM</name>
<evidence type="ECO:0000313" key="2">
    <source>
        <dbReference type="Proteomes" id="UP001207468"/>
    </source>
</evidence>
<accession>A0ACC0UD45</accession>
<sequence>MASNRTTGNANPSSGSPTSRQAGTLVQTEKWWRDHYNELAEHGYRLRPRYHPDWQPSWLRSGKDFFAVEDGQPTILRAAMDATRVRDNVQVMLKRVFPAEGPHELRINQFFSSPELSKMPHNHCAPLFEVIELQDPEPQKVMVFPFLRPFNKPKIQTLGEFVAFFTQICEGLRFMHERNVAHRDCTANNIMFDASRMYPNGFHPTKIDRNRNFKGSAKAYTRTRRPPVYFFIDFGLSRKYPSRDVTDEPLRGGDKSAPEHRSQRRCNPFQTDIYYIGNLVRREFTERYRGFEFMAGLIKSMTLEDPAQRPQIEEVLLKFTSIRASLRKGKLRSPVISKKVPKFFALAKRARQSVRTIQYTVIFHPAIPDPDPRIRLAATLNNSRVVIIQSAEHRGRWGKEMESRDLVSGSGLLNRPSDLNPLASGESASGGSRVYNMDAHPSYDISKQQDRSSLNLASIARQGHTDFAHAKLECCICRQRFRITGGFASVLKLQAIPVLGTTSDILSSIQGHLNPVSYDAQGRCPAIPPFTLPFASALMPGPSVEAYAGPGVPVRRECGGLFNSEVWWRNRYHDLEARGYRLRPRYRPGWQPSWKESGEDFFKTEDGQANILRATMDAVRIQDGRQVMIKKVLPEEGPHELLITQLFSSPGLKGNPQNHCVPLLELVDLSRTSPDGRRLMVMPFLRPLKNPRFQTYGEFVAFFMQIAEGLKFMHERNVAHRDCTVNNIMFDPSRMYPEGYHPVRLDRNRNFKGKAKRYSRTERPPRYYLIDFGLSRRYSSRNVLDIPLHGGDRSAPEHKLGERCNPFHTDIYYLGNLVRDNFMKKYNGFEFMRELVNAMTAKNPTMRPKIEDVINTFDGIRRSLSAIKLRSPITSRKDHMLVTAYRYISQLNRTFCYVVRRRPAIPMPL</sequence>
<reference evidence="1" key="1">
    <citation type="submission" date="2021-03" db="EMBL/GenBank/DDBJ databases">
        <title>Evolutionary priming and transition to the ectomycorrhizal habit in an iconic lineage of mushroom-forming fungi: is preadaptation a requirement?</title>
        <authorList>
            <consortium name="DOE Joint Genome Institute"/>
            <person name="Looney B.P."/>
            <person name="Miyauchi S."/>
            <person name="Morin E."/>
            <person name="Drula E."/>
            <person name="Courty P.E."/>
            <person name="Chicoki N."/>
            <person name="Fauchery L."/>
            <person name="Kohler A."/>
            <person name="Kuo A."/>
            <person name="LaButti K."/>
            <person name="Pangilinan J."/>
            <person name="Lipzen A."/>
            <person name="Riley R."/>
            <person name="Andreopoulos W."/>
            <person name="He G."/>
            <person name="Johnson J."/>
            <person name="Barry K.W."/>
            <person name="Grigoriev I.V."/>
            <person name="Nagy L."/>
            <person name="Hibbett D."/>
            <person name="Henrissat B."/>
            <person name="Matheny P.B."/>
            <person name="Labbe J."/>
            <person name="Martin A.F."/>
        </authorList>
    </citation>
    <scope>NUCLEOTIDE SEQUENCE</scope>
    <source>
        <strain evidence="1">BPL698</strain>
    </source>
</reference>
<dbReference type="Proteomes" id="UP001207468">
    <property type="component" value="Unassembled WGS sequence"/>
</dbReference>
<proteinExistence type="predicted"/>